<comment type="caution">
    <text evidence="5">The sequence shown here is derived from an EMBL/GenBank/DDBJ whole genome shotgun (WGS) entry which is preliminary data.</text>
</comment>
<dbReference type="Gene3D" id="2.60.40.3330">
    <property type="match status" value="1"/>
</dbReference>
<keyword evidence="4" id="KW-0732">Signal</keyword>
<name>A0A811JYR5_BURXY</name>
<dbReference type="Proteomes" id="UP000582659">
    <property type="component" value="Unassembled WGS sequence"/>
</dbReference>
<organism evidence="5 6">
    <name type="scientific">Bursaphelenchus xylophilus</name>
    <name type="common">Pinewood nematode worm</name>
    <name type="synonym">Aphelenchoides xylophilus</name>
    <dbReference type="NCBI Taxonomy" id="6326"/>
    <lineage>
        <taxon>Eukaryota</taxon>
        <taxon>Metazoa</taxon>
        <taxon>Ecdysozoa</taxon>
        <taxon>Nematoda</taxon>
        <taxon>Chromadorea</taxon>
        <taxon>Rhabditida</taxon>
        <taxon>Tylenchina</taxon>
        <taxon>Tylenchomorpha</taxon>
        <taxon>Aphelenchoidea</taxon>
        <taxon>Aphelenchoididae</taxon>
        <taxon>Bursaphelenchus</taxon>
    </lineage>
</organism>
<evidence type="ECO:0000313" key="5">
    <source>
        <dbReference type="EMBL" id="CAD5208236.1"/>
    </source>
</evidence>
<dbReference type="AlphaFoldDB" id="A0A811JYR5"/>
<reference evidence="5" key="1">
    <citation type="submission" date="2020-09" db="EMBL/GenBank/DDBJ databases">
        <authorList>
            <person name="Kikuchi T."/>
        </authorList>
    </citation>
    <scope>NUCLEOTIDE SEQUENCE</scope>
    <source>
        <strain evidence="5">Ka4C1</strain>
    </source>
</reference>
<dbReference type="OrthoDB" id="5849824at2759"/>
<keyword evidence="6" id="KW-1185">Reference proteome</keyword>
<dbReference type="Pfam" id="PF01060">
    <property type="entry name" value="TTR-52"/>
    <property type="match status" value="1"/>
</dbReference>
<evidence type="ECO:0000313" key="6">
    <source>
        <dbReference type="Proteomes" id="UP000659654"/>
    </source>
</evidence>
<accession>A0A811JYR5</accession>
<protein>
    <submittedName>
        <fullName evidence="5">(pine wood nematode) hypothetical protein</fullName>
    </submittedName>
</protein>
<comment type="subcellular location">
    <subcellularLocation>
        <location evidence="1">Secreted</location>
    </subcellularLocation>
</comment>
<comment type="similarity">
    <text evidence="2">Belongs to the nematode transthyretin-like family.</text>
</comment>
<evidence type="ECO:0000256" key="3">
    <source>
        <dbReference type="ARBA" id="ARBA00022525"/>
    </source>
</evidence>
<dbReference type="EMBL" id="CAJFCV020000001">
    <property type="protein sequence ID" value="CAG9080725.1"/>
    <property type="molecule type" value="Genomic_DNA"/>
</dbReference>
<dbReference type="Proteomes" id="UP000659654">
    <property type="component" value="Unassembled WGS sequence"/>
</dbReference>
<dbReference type="InterPro" id="IPR001534">
    <property type="entry name" value="Transthyretin-like"/>
</dbReference>
<evidence type="ECO:0000256" key="2">
    <source>
        <dbReference type="ARBA" id="ARBA00010112"/>
    </source>
</evidence>
<dbReference type="InterPro" id="IPR038479">
    <property type="entry name" value="Transthyretin-like_sf"/>
</dbReference>
<sequence length="183" mass="20774">MFTLREQLDNRTNEKFFSSSSQVYMSHITHEACIKMTSSLKFFSISILSMVVMENPVNSIGIGREQSAGVKGILLCKGEPAYKVEVKLYDEDFGLDLDDLLDSGMTNAMGEFQLQGSTYEFMTIDPKLNVYHDCEDSMPCQRKFSIEIPKRYVFDGERPGFVYDIGVVELSGEMPDESRDCLH</sequence>
<dbReference type="PANTHER" id="PTHR21700:SF3">
    <property type="entry name" value="TRANSTHYRETIN-LIKE PROTEIN 5"/>
    <property type="match status" value="1"/>
</dbReference>
<dbReference type="PANTHER" id="PTHR21700">
    <property type="entry name" value="TRANSTHYRETIN-LIKE FAMILY PROTEIN-RELATED"/>
    <property type="match status" value="1"/>
</dbReference>
<gene>
    <name evidence="5" type="ORF">BXYJ_LOCUS472</name>
</gene>
<evidence type="ECO:0000256" key="1">
    <source>
        <dbReference type="ARBA" id="ARBA00004613"/>
    </source>
</evidence>
<proteinExistence type="inferred from homology"/>
<keyword evidence="3" id="KW-0964">Secreted</keyword>
<dbReference type="SMR" id="A0A811JYR5"/>
<dbReference type="EMBL" id="CAJFDI010000001">
    <property type="protein sequence ID" value="CAD5208236.1"/>
    <property type="molecule type" value="Genomic_DNA"/>
</dbReference>
<dbReference type="GO" id="GO:0005576">
    <property type="term" value="C:extracellular region"/>
    <property type="evidence" value="ECO:0007669"/>
    <property type="project" value="UniProtKB-SubCell"/>
</dbReference>
<evidence type="ECO:0000256" key="4">
    <source>
        <dbReference type="ARBA" id="ARBA00022729"/>
    </source>
</evidence>
<dbReference type="GO" id="GO:0009986">
    <property type="term" value="C:cell surface"/>
    <property type="evidence" value="ECO:0007669"/>
    <property type="project" value="InterPro"/>
</dbReference>